<dbReference type="Proteomes" id="UP001165384">
    <property type="component" value="Unassembled WGS sequence"/>
</dbReference>
<comment type="caution">
    <text evidence="2">The sequence shown here is derived from an EMBL/GenBank/DDBJ whole genome shotgun (WGS) entry which is preliminary data.</text>
</comment>
<dbReference type="Gene3D" id="2.40.70.10">
    <property type="entry name" value="Acid Proteases"/>
    <property type="match status" value="1"/>
</dbReference>
<dbReference type="SUPFAM" id="SSF50630">
    <property type="entry name" value="Acid proteases"/>
    <property type="match status" value="1"/>
</dbReference>
<dbReference type="PROSITE" id="PS00141">
    <property type="entry name" value="ASP_PROTEASE"/>
    <property type="match status" value="1"/>
</dbReference>
<dbReference type="InterPro" id="IPR011990">
    <property type="entry name" value="TPR-like_helical_dom_sf"/>
</dbReference>
<keyword evidence="1" id="KW-0732">Signal</keyword>
<dbReference type="InterPro" id="IPR021109">
    <property type="entry name" value="Peptidase_aspartic_dom_sf"/>
</dbReference>
<proteinExistence type="predicted"/>
<dbReference type="SUPFAM" id="SSF81901">
    <property type="entry name" value="HCP-like"/>
    <property type="match status" value="1"/>
</dbReference>
<protein>
    <submittedName>
        <fullName evidence="2">Retroviral-like aspartic protease family protein</fullName>
    </submittedName>
</protein>
<evidence type="ECO:0000256" key="1">
    <source>
        <dbReference type="SAM" id="SignalP"/>
    </source>
</evidence>
<name>A0ABS9K2I9_9RHOO</name>
<dbReference type="RefSeq" id="WP_275710439.1">
    <property type="nucleotide sequence ID" value="NZ_JAKLTN010000002.1"/>
</dbReference>
<dbReference type="InterPro" id="IPR001969">
    <property type="entry name" value="Aspartic_peptidase_AS"/>
</dbReference>
<feature type="signal peptide" evidence="1">
    <location>
        <begin position="1"/>
        <end position="27"/>
    </location>
</feature>
<dbReference type="EMBL" id="JAKLTN010000002">
    <property type="protein sequence ID" value="MCG2577399.1"/>
    <property type="molecule type" value="Genomic_DNA"/>
</dbReference>
<organism evidence="2 3">
    <name type="scientific">Dechloromonas hankyongensis</name>
    <dbReference type="NCBI Taxonomy" id="2908002"/>
    <lineage>
        <taxon>Bacteria</taxon>
        <taxon>Pseudomonadati</taxon>
        <taxon>Pseudomonadota</taxon>
        <taxon>Betaproteobacteria</taxon>
        <taxon>Rhodocyclales</taxon>
        <taxon>Azonexaceae</taxon>
        <taxon>Dechloromonas</taxon>
    </lineage>
</organism>
<reference evidence="2" key="1">
    <citation type="submission" date="2022-01" db="EMBL/GenBank/DDBJ databases">
        <authorList>
            <person name="Jo J.-H."/>
            <person name="Im W.-T."/>
        </authorList>
    </citation>
    <scope>NUCLEOTIDE SEQUENCE</scope>
    <source>
        <strain evidence="2">XY25</strain>
    </source>
</reference>
<dbReference type="Pfam" id="PF13975">
    <property type="entry name" value="gag-asp_proteas"/>
    <property type="match status" value="1"/>
</dbReference>
<sequence>MSFFRFHGRLFAAAVCCTLSGMGLAWGECENRYFAATDHLNATPLSRPAKAFADLLSAAQAGNAQAQRSLAVSYESGYLVAACSKKAGYWYEKAAAAGDAAAQDWLGRHQKFSAMFAAAECSGASCFDGDSGDNRTAVLYANANKGEHYFAPLTINGHTIEGLIDTGASAVAMSLETARQMEIDVSGGKTGQSATANGNIATTSLIVPLVEVAGVKLRNVRVTVGITGTPLIGMSFLSRVDMTMGTGVLAMKKRQ</sequence>
<dbReference type="CDD" id="cd05483">
    <property type="entry name" value="retropepsin_like_bacteria"/>
    <property type="match status" value="1"/>
</dbReference>
<gene>
    <name evidence="2" type="ORF">LZ012_10380</name>
</gene>
<dbReference type="Gene3D" id="1.25.40.10">
    <property type="entry name" value="Tetratricopeptide repeat domain"/>
    <property type="match status" value="1"/>
</dbReference>
<evidence type="ECO:0000313" key="2">
    <source>
        <dbReference type="EMBL" id="MCG2577399.1"/>
    </source>
</evidence>
<dbReference type="NCBIfam" id="TIGR02281">
    <property type="entry name" value="clan_AA_DTGA"/>
    <property type="match status" value="1"/>
</dbReference>
<keyword evidence="3" id="KW-1185">Reference proteome</keyword>
<dbReference type="InterPro" id="IPR011969">
    <property type="entry name" value="Clan_AA_Asp_peptidase_C"/>
</dbReference>
<evidence type="ECO:0000313" key="3">
    <source>
        <dbReference type="Proteomes" id="UP001165384"/>
    </source>
</evidence>
<feature type="chain" id="PRO_5046033902" evidence="1">
    <location>
        <begin position="28"/>
        <end position="255"/>
    </location>
</feature>
<dbReference type="InterPro" id="IPR034122">
    <property type="entry name" value="Retropepsin-like_bacterial"/>
</dbReference>
<accession>A0ABS9K2I9</accession>